<evidence type="ECO:0000313" key="2">
    <source>
        <dbReference type="EMBL" id="KUI68999.1"/>
    </source>
</evidence>
<dbReference type="AlphaFoldDB" id="A0A194VXQ5"/>
<feature type="region of interest" description="Disordered" evidence="1">
    <location>
        <begin position="1"/>
        <end position="69"/>
    </location>
</feature>
<dbReference type="Proteomes" id="UP000078559">
    <property type="component" value="Chromosome 4"/>
</dbReference>
<name>A0A194VXQ5_CYTMA</name>
<feature type="compositionally biased region" description="Basic and acidic residues" evidence="1">
    <location>
        <begin position="60"/>
        <end position="69"/>
    </location>
</feature>
<keyword evidence="3" id="KW-1185">Reference proteome</keyword>
<accession>A0A194VXQ5</accession>
<dbReference type="EMBL" id="CM003101">
    <property type="protein sequence ID" value="KUI68999.1"/>
    <property type="molecule type" value="Genomic_DNA"/>
</dbReference>
<organism evidence="2 3">
    <name type="scientific">Cytospora mali</name>
    <name type="common">Apple Valsa canker fungus</name>
    <name type="synonym">Valsa mali</name>
    <dbReference type="NCBI Taxonomy" id="578113"/>
    <lineage>
        <taxon>Eukaryota</taxon>
        <taxon>Fungi</taxon>
        <taxon>Dikarya</taxon>
        <taxon>Ascomycota</taxon>
        <taxon>Pezizomycotina</taxon>
        <taxon>Sordariomycetes</taxon>
        <taxon>Sordariomycetidae</taxon>
        <taxon>Diaporthales</taxon>
        <taxon>Cytosporaceae</taxon>
        <taxon>Cytospora</taxon>
    </lineage>
</organism>
<feature type="compositionally biased region" description="Basic residues" evidence="1">
    <location>
        <begin position="1"/>
        <end position="12"/>
    </location>
</feature>
<reference evidence="2" key="1">
    <citation type="submission" date="2014-12" db="EMBL/GenBank/DDBJ databases">
        <title>Genome Sequence of Valsa Canker Pathogens Uncovers a Specific Adaption of Colonization on Woody Bark.</title>
        <authorList>
            <person name="Yin Z."/>
            <person name="Liu H."/>
            <person name="Gao X."/>
            <person name="Li Z."/>
            <person name="Song N."/>
            <person name="Ke X."/>
            <person name="Dai Q."/>
            <person name="Wu Y."/>
            <person name="Sun Y."/>
            <person name="Xu J.-R."/>
            <person name="Kang Z.K."/>
            <person name="Wang L."/>
            <person name="Huang L."/>
        </authorList>
    </citation>
    <scope>NUCLEOTIDE SEQUENCE [LARGE SCALE GENOMIC DNA]</scope>
    <source>
        <strain evidence="2">03-8</strain>
    </source>
</reference>
<gene>
    <name evidence="2" type="ORF">VM1G_11546</name>
</gene>
<sequence>MSHATKPRKAKSQGRSTSCQSSNASPPPASSQSEMLQRWEVESQKNNLPFTDWRWLPQDTKTKETNGKS</sequence>
<protein>
    <submittedName>
        <fullName evidence="2">Uncharacterized protein</fullName>
    </submittedName>
</protein>
<evidence type="ECO:0000313" key="3">
    <source>
        <dbReference type="Proteomes" id="UP000078559"/>
    </source>
</evidence>
<dbReference type="OrthoDB" id="5205764at2759"/>
<evidence type="ECO:0000256" key="1">
    <source>
        <dbReference type="SAM" id="MobiDB-lite"/>
    </source>
</evidence>
<proteinExistence type="predicted"/>